<proteinExistence type="predicted"/>
<keyword evidence="2" id="KW-1185">Reference proteome</keyword>
<evidence type="ECO:0000313" key="1">
    <source>
        <dbReference type="EMBL" id="KRG62959.1"/>
    </source>
</evidence>
<sequence>MTVAALNAHLDAFEHALGEQELDNAEAILGRHDDALHALLQQPIDPAQASALRTLLQRQQSILGKLGIQREAAASLVREGQRTTRAVNAYQQAGALP</sequence>
<reference evidence="1 2" key="1">
    <citation type="submission" date="2015-05" db="EMBL/GenBank/DDBJ databases">
        <title>Genome sequencing and analysis of members of genus Stenotrophomonas.</title>
        <authorList>
            <person name="Patil P.P."/>
            <person name="Midha S."/>
            <person name="Patil P.B."/>
        </authorList>
    </citation>
    <scope>NUCLEOTIDE SEQUENCE [LARGE SCALE GENOMIC DNA]</scope>
    <source>
        <strain evidence="1 2">DSM 18929</strain>
    </source>
</reference>
<organism evidence="1 2">
    <name type="scientific">Stenotrophomonas humi</name>
    <dbReference type="NCBI Taxonomy" id="405444"/>
    <lineage>
        <taxon>Bacteria</taxon>
        <taxon>Pseudomonadati</taxon>
        <taxon>Pseudomonadota</taxon>
        <taxon>Gammaproteobacteria</taxon>
        <taxon>Lysobacterales</taxon>
        <taxon>Lysobacteraceae</taxon>
        <taxon>Stenotrophomonas</taxon>
    </lineage>
</organism>
<dbReference type="RefSeq" id="WP_057635486.1">
    <property type="nucleotide sequence ID" value="NZ_LDJI01000027.1"/>
</dbReference>
<dbReference type="EMBL" id="LDJI01000027">
    <property type="protein sequence ID" value="KRG62959.1"/>
    <property type="molecule type" value="Genomic_DNA"/>
</dbReference>
<dbReference type="AlphaFoldDB" id="A0A0R0BZ24"/>
<protein>
    <recommendedName>
        <fullName evidence="3">Flagellar protein FliT</fullName>
    </recommendedName>
</protein>
<accession>A0A0R0BZ24</accession>
<gene>
    <name evidence="1" type="ORF">ABB26_14910</name>
</gene>
<dbReference type="STRING" id="405444.ABB26_14910"/>
<evidence type="ECO:0008006" key="3">
    <source>
        <dbReference type="Google" id="ProtNLM"/>
    </source>
</evidence>
<dbReference type="PATRIC" id="fig|405444.3.peg.2087"/>
<dbReference type="Proteomes" id="UP000050864">
    <property type="component" value="Unassembled WGS sequence"/>
</dbReference>
<name>A0A0R0BZ24_9GAMM</name>
<evidence type="ECO:0000313" key="2">
    <source>
        <dbReference type="Proteomes" id="UP000050864"/>
    </source>
</evidence>
<comment type="caution">
    <text evidence="1">The sequence shown here is derived from an EMBL/GenBank/DDBJ whole genome shotgun (WGS) entry which is preliminary data.</text>
</comment>